<keyword evidence="3" id="KW-1185">Reference proteome</keyword>
<sequence>MTPARHGRHARHTESSEQEGLGLGWREACESDVPSRVGERAMFGELYRKRQPLATRRAKGHKPWPRRGVGPRSTPHPRQRVASRLRKQARTLARREHGPVPRFCLRALTPSPDGYDSSSLPNTPSPSRLMSNTMLGNGRARPRASQPSGPPNERETCHASRDVPVPAHTSPRRAKKEKGPSPFRFGTRPRARANLGASGEGRFWSAARLLAALETGPET</sequence>
<name>A0AAN6ZFJ4_9PEZI</name>
<dbReference type="AlphaFoldDB" id="A0AAN6ZFJ4"/>
<dbReference type="Proteomes" id="UP001304895">
    <property type="component" value="Unassembled WGS sequence"/>
</dbReference>
<feature type="region of interest" description="Disordered" evidence="1">
    <location>
        <begin position="1"/>
        <end position="26"/>
    </location>
</feature>
<evidence type="ECO:0000313" key="2">
    <source>
        <dbReference type="EMBL" id="KAK4137270.1"/>
    </source>
</evidence>
<feature type="region of interest" description="Disordered" evidence="1">
    <location>
        <begin position="50"/>
        <end position="197"/>
    </location>
</feature>
<feature type="compositionally biased region" description="Basic and acidic residues" evidence="1">
    <location>
        <begin position="152"/>
        <end position="161"/>
    </location>
</feature>
<feature type="compositionally biased region" description="Polar residues" evidence="1">
    <location>
        <begin position="116"/>
        <end position="135"/>
    </location>
</feature>
<proteinExistence type="predicted"/>
<organism evidence="2 3">
    <name type="scientific">Trichocladium antarcticum</name>
    <dbReference type="NCBI Taxonomy" id="1450529"/>
    <lineage>
        <taxon>Eukaryota</taxon>
        <taxon>Fungi</taxon>
        <taxon>Dikarya</taxon>
        <taxon>Ascomycota</taxon>
        <taxon>Pezizomycotina</taxon>
        <taxon>Sordariomycetes</taxon>
        <taxon>Sordariomycetidae</taxon>
        <taxon>Sordariales</taxon>
        <taxon>Chaetomiaceae</taxon>
        <taxon>Trichocladium</taxon>
    </lineage>
</organism>
<protein>
    <submittedName>
        <fullName evidence="2">Uncharacterized protein</fullName>
    </submittedName>
</protein>
<reference evidence="2" key="1">
    <citation type="journal article" date="2023" name="Mol. Phylogenet. Evol.">
        <title>Genome-scale phylogeny and comparative genomics of the fungal order Sordariales.</title>
        <authorList>
            <person name="Hensen N."/>
            <person name="Bonometti L."/>
            <person name="Westerberg I."/>
            <person name="Brannstrom I.O."/>
            <person name="Guillou S."/>
            <person name="Cros-Aarteil S."/>
            <person name="Calhoun S."/>
            <person name="Haridas S."/>
            <person name="Kuo A."/>
            <person name="Mondo S."/>
            <person name="Pangilinan J."/>
            <person name="Riley R."/>
            <person name="LaButti K."/>
            <person name="Andreopoulos B."/>
            <person name="Lipzen A."/>
            <person name="Chen C."/>
            <person name="Yan M."/>
            <person name="Daum C."/>
            <person name="Ng V."/>
            <person name="Clum A."/>
            <person name="Steindorff A."/>
            <person name="Ohm R.A."/>
            <person name="Martin F."/>
            <person name="Silar P."/>
            <person name="Natvig D.O."/>
            <person name="Lalanne C."/>
            <person name="Gautier V."/>
            <person name="Ament-Velasquez S.L."/>
            <person name="Kruys A."/>
            <person name="Hutchinson M.I."/>
            <person name="Powell A.J."/>
            <person name="Barry K."/>
            <person name="Miller A.N."/>
            <person name="Grigoriev I.V."/>
            <person name="Debuchy R."/>
            <person name="Gladieux P."/>
            <person name="Hiltunen Thoren M."/>
            <person name="Johannesson H."/>
        </authorList>
    </citation>
    <scope>NUCLEOTIDE SEQUENCE</scope>
    <source>
        <strain evidence="2">CBS 123565</strain>
    </source>
</reference>
<gene>
    <name evidence="2" type="ORF">BT67DRAFT_101145</name>
</gene>
<evidence type="ECO:0000256" key="1">
    <source>
        <dbReference type="SAM" id="MobiDB-lite"/>
    </source>
</evidence>
<evidence type="ECO:0000313" key="3">
    <source>
        <dbReference type="Proteomes" id="UP001304895"/>
    </source>
</evidence>
<feature type="compositionally biased region" description="Basic residues" evidence="1">
    <location>
        <begin position="56"/>
        <end position="65"/>
    </location>
</feature>
<reference evidence="2" key="2">
    <citation type="submission" date="2023-05" db="EMBL/GenBank/DDBJ databases">
        <authorList>
            <consortium name="Lawrence Berkeley National Laboratory"/>
            <person name="Steindorff A."/>
            <person name="Hensen N."/>
            <person name="Bonometti L."/>
            <person name="Westerberg I."/>
            <person name="Brannstrom I.O."/>
            <person name="Guillou S."/>
            <person name="Cros-Aarteil S."/>
            <person name="Calhoun S."/>
            <person name="Haridas S."/>
            <person name="Kuo A."/>
            <person name="Mondo S."/>
            <person name="Pangilinan J."/>
            <person name="Riley R."/>
            <person name="Labutti K."/>
            <person name="Andreopoulos B."/>
            <person name="Lipzen A."/>
            <person name="Chen C."/>
            <person name="Yanf M."/>
            <person name="Daum C."/>
            <person name="Ng V."/>
            <person name="Clum A."/>
            <person name="Ohm R."/>
            <person name="Martin F."/>
            <person name="Silar P."/>
            <person name="Natvig D."/>
            <person name="Lalanne C."/>
            <person name="Gautier V."/>
            <person name="Ament-Velasquez S.L."/>
            <person name="Kruys A."/>
            <person name="Hutchinson M.I."/>
            <person name="Powell A.J."/>
            <person name="Barry K."/>
            <person name="Miller A.N."/>
            <person name="Grigoriev I.V."/>
            <person name="Debuchy R."/>
            <person name="Gladieux P."/>
            <person name="Thoren M.H."/>
            <person name="Johannesson H."/>
        </authorList>
    </citation>
    <scope>NUCLEOTIDE SEQUENCE</scope>
    <source>
        <strain evidence="2">CBS 123565</strain>
    </source>
</reference>
<accession>A0AAN6ZFJ4</accession>
<comment type="caution">
    <text evidence="2">The sequence shown here is derived from an EMBL/GenBank/DDBJ whole genome shotgun (WGS) entry which is preliminary data.</text>
</comment>
<feature type="compositionally biased region" description="Basic residues" evidence="1">
    <location>
        <begin position="1"/>
        <end position="11"/>
    </location>
</feature>
<dbReference type="EMBL" id="MU853402">
    <property type="protein sequence ID" value="KAK4137270.1"/>
    <property type="molecule type" value="Genomic_DNA"/>
</dbReference>
<feature type="compositionally biased region" description="Basic residues" evidence="1">
    <location>
        <begin position="75"/>
        <end position="89"/>
    </location>
</feature>